<dbReference type="AlphaFoldDB" id="A0A1S3CFG9"/>
<accession>A0A1S3CFG9</accession>
<dbReference type="PANTHER" id="PTHR12498:SF0">
    <property type="entry name" value="PROTEIN N-TERMINAL ASPARAGINE AMIDOHYDROLASE"/>
    <property type="match status" value="1"/>
</dbReference>
<keyword evidence="1" id="KW-1185">Reference proteome</keyword>
<dbReference type="Proteomes" id="UP001652600">
    <property type="component" value="Chromosome 4"/>
</dbReference>
<sequence length="348" mass="39575">MIFVDGAPFTLQSSSSNKGADVLYALMECPYLVDATNLFKGTPEIRFTVSEESGVERSTMSKWVYVFQKEYATVDPALVDFVGTDEATTCVGIAIRNRKNGMTSVAHMDFPDIINIALSQMLSLVVDPTADAELDVHLVGGFEDVLLKENNNITRTGDRKKMEGYSLPLCNKIIRSLWTRPEKFHLQTLCILLHNTRRDSHGNSYPIFNGFAVKTSDGSVFPASFDSTSRCPDEVVRRIRLSSSCEDPSWEGRLLETYETQTDQFKIEPCRWTPWKQHMALSLQRLSDSEILQSCSTSPSVEGPDFVENSRRQWAYLVEHPDWRETFPKKKARIFRRAANGKWERSFN</sequence>
<dbReference type="PANTHER" id="PTHR12498">
    <property type="entry name" value="N-TERMINAL ASPARAGINE AMIDOHYDROLASE"/>
    <property type="match status" value="1"/>
</dbReference>
<dbReference type="GO" id="GO:0006511">
    <property type="term" value="P:ubiquitin-dependent protein catabolic process"/>
    <property type="evidence" value="ECO:0007669"/>
    <property type="project" value="TreeGrafter"/>
</dbReference>
<dbReference type="GO" id="GO:0005634">
    <property type="term" value="C:nucleus"/>
    <property type="evidence" value="ECO:0007669"/>
    <property type="project" value="TreeGrafter"/>
</dbReference>
<dbReference type="FunCoup" id="A0A1S3CFG9">
    <property type="interactions" value="2253"/>
</dbReference>
<dbReference type="KEGG" id="cmo:103500294"/>
<name>A0A1S3CFG9_CUCME</name>
<dbReference type="GO" id="GO:0008418">
    <property type="term" value="F:protein-N-terminal asparagine amidohydrolase activity"/>
    <property type="evidence" value="ECO:0007669"/>
    <property type="project" value="InterPro"/>
</dbReference>
<organism evidence="1 2">
    <name type="scientific">Cucumis melo</name>
    <name type="common">Muskmelon</name>
    <dbReference type="NCBI Taxonomy" id="3656"/>
    <lineage>
        <taxon>Eukaryota</taxon>
        <taxon>Viridiplantae</taxon>
        <taxon>Streptophyta</taxon>
        <taxon>Embryophyta</taxon>
        <taxon>Tracheophyta</taxon>
        <taxon>Spermatophyta</taxon>
        <taxon>Magnoliopsida</taxon>
        <taxon>eudicotyledons</taxon>
        <taxon>Gunneridae</taxon>
        <taxon>Pentapetalae</taxon>
        <taxon>rosids</taxon>
        <taxon>fabids</taxon>
        <taxon>Cucurbitales</taxon>
        <taxon>Cucurbitaceae</taxon>
        <taxon>Benincaseae</taxon>
        <taxon>Cucumis</taxon>
    </lineage>
</organism>
<gene>
    <name evidence="2" type="primary">LOC103500294</name>
</gene>
<dbReference type="InParanoid" id="A0A1S3CFG9"/>
<reference evidence="2" key="1">
    <citation type="submission" date="2025-08" db="UniProtKB">
        <authorList>
            <consortium name="RefSeq"/>
        </authorList>
    </citation>
    <scope>IDENTIFICATION</scope>
    <source>
        <tissue evidence="2">Stem</tissue>
    </source>
</reference>
<dbReference type="InterPro" id="IPR026750">
    <property type="entry name" value="NTAN1"/>
</dbReference>
<protein>
    <submittedName>
        <fullName evidence="2">Protein N-terminal asparagine amidohydrolase isoform X1</fullName>
    </submittedName>
</protein>
<dbReference type="eggNOG" id="ENOG502QSQW">
    <property type="taxonomic scope" value="Eukaryota"/>
</dbReference>
<dbReference type="RefSeq" id="XP_008461769.2">
    <property type="nucleotide sequence ID" value="XM_008463547.3"/>
</dbReference>
<dbReference type="Pfam" id="PF14736">
    <property type="entry name" value="N_Asn_amidohyd"/>
    <property type="match status" value="1"/>
</dbReference>
<evidence type="ECO:0000313" key="1">
    <source>
        <dbReference type="Proteomes" id="UP001652600"/>
    </source>
</evidence>
<proteinExistence type="predicted"/>
<dbReference type="GeneID" id="103500294"/>
<evidence type="ECO:0000313" key="2">
    <source>
        <dbReference type="RefSeq" id="XP_008461769.2"/>
    </source>
</evidence>